<dbReference type="AlphaFoldDB" id="A0AAD8YNG0"/>
<keyword evidence="6" id="KW-1185">Reference proteome</keyword>
<feature type="coiled-coil region" evidence="1">
    <location>
        <begin position="333"/>
        <end position="363"/>
    </location>
</feature>
<evidence type="ECO:0000313" key="6">
    <source>
        <dbReference type="Proteomes" id="UP001224775"/>
    </source>
</evidence>
<protein>
    <submittedName>
        <fullName evidence="5">LETM1-like protein</fullName>
    </submittedName>
</protein>
<organism evidence="5 6">
    <name type="scientific">Skeletonema marinoi</name>
    <dbReference type="NCBI Taxonomy" id="267567"/>
    <lineage>
        <taxon>Eukaryota</taxon>
        <taxon>Sar</taxon>
        <taxon>Stramenopiles</taxon>
        <taxon>Ochrophyta</taxon>
        <taxon>Bacillariophyta</taxon>
        <taxon>Coscinodiscophyceae</taxon>
        <taxon>Thalassiosirophycidae</taxon>
        <taxon>Thalassiosirales</taxon>
        <taxon>Skeletonemataceae</taxon>
        <taxon>Skeletonema</taxon>
        <taxon>Skeletonema marinoi-dohrnii complex</taxon>
    </lineage>
</organism>
<keyword evidence="4" id="KW-0732">Signal</keyword>
<accession>A0AAD8YNG0</accession>
<feature type="compositionally biased region" description="Polar residues" evidence="2">
    <location>
        <begin position="244"/>
        <end position="263"/>
    </location>
</feature>
<comment type="caution">
    <text evidence="5">The sequence shown here is derived from an EMBL/GenBank/DDBJ whole genome shotgun (WGS) entry which is preliminary data.</text>
</comment>
<feature type="compositionally biased region" description="Polar residues" evidence="2">
    <location>
        <begin position="55"/>
        <end position="70"/>
    </location>
</feature>
<feature type="signal peptide" evidence="4">
    <location>
        <begin position="1"/>
        <end position="17"/>
    </location>
</feature>
<evidence type="ECO:0000256" key="2">
    <source>
        <dbReference type="SAM" id="MobiDB-lite"/>
    </source>
</evidence>
<dbReference type="EMBL" id="JATAAI010000001">
    <property type="protein sequence ID" value="KAK1748505.1"/>
    <property type="molecule type" value="Genomic_DNA"/>
</dbReference>
<keyword evidence="3" id="KW-0472">Membrane</keyword>
<keyword evidence="1" id="KW-0175">Coiled coil</keyword>
<gene>
    <name evidence="5" type="ORF">QTG54_000444</name>
</gene>
<sequence>MFPRLIIISALTASVAAFSTPPIRTAMLSRLPINQQLPFRHPSPCFATVPKSEEISSSDNTKPLTSSPPSVASKLRQLKDRMWVREALEDLTAAEFASSLTVEDTRATSSSIGENQSSRKRAVDFENVLNKLDARIEEMCVVTSEEISKQMDQTCHIIERRIPGSEGNTTTQNMCYALAEHIGMGSVVYNTEQREALLKRLIATRGRLISFMEGSEMNGVEGGGGGEGMGAIDDIRSKLSEDYSTTIGQQPDSSNGASKSTFDPSLYVRDDGTIDWDGALQDREALKKFGSAVWSRINGQDPENNAMEGQDLMSPGDEFHAQNKVVTAKIEDTDAIRKKRDQLEREKRELQRLEIEHTKLLNSVFCEPSCYLLKAISAGQAVANVNFATINPSLRLQIRASSDELDAKAGEVTFHTLNYELERIYTYLDAELGNTATKGYIPLQDRLNVAEFGLLESQVESFNRQMEIGESLDSDVLAVVADQLTDFKRRLGIDYYVTGLTFDSEAIQVWLKDIGAKTKKGLVFYVKGTRLFGDDIVFCLSLIGRALQGYTLKPREVRTLRRTIKDTITFIPVVIILLIPLTPIGHVLVFGAIQRVFPDFFPSCFTERRQNLLELYESTEYSAVTIDETWSQQLIRISQAIGFSAAQMGTQVFATMGISEEPKEASKIENDPKA</sequence>
<keyword evidence="3" id="KW-0812">Transmembrane</keyword>
<proteinExistence type="predicted"/>
<keyword evidence="3" id="KW-1133">Transmembrane helix</keyword>
<feature type="transmembrane region" description="Helical" evidence="3">
    <location>
        <begin position="570"/>
        <end position="593"/>
    </location>
</feature>
<evidence type="ECO:0000256" key="4">
    <source>
        <dbReference type="SAM" id="SignalP"/>
    </source>
</evidence>
<name>A0AAD8YNG0_9STRA</name>
<evidence type="ECO:0000256" key="3">
    <source>
        <dbReference type="SAM" id="Phobius"/>
    </source>
</evidence>
<reference evidence="5" key="1">
    <citation type="submission" date="2023-06" db="EMBL/GenBank/DDBJ databases">
        <title>Survivors Of The Sea: Transcriptome response of Skeletonema marinoi to long-term dormancy.</title>
        <authorList>
            <person name="Pinder M.I.M."/>
            <person name="Kourtchenko O."/>
            <person name="Robertson E.K."/>
            <person name="Larsson T."/>
            <person name="Maumus F."/>
            <person name="Osuna-Cruz C.M."/>
            <person name="Vancaester E."/>
            <person name="Stenow R."/>
            <person name="Vandepoele K."/>
            <person name="Ploug H."/>
            <person name="Bruchert V."/>
            <person name="Godhe A."/>
            <person name="Topel M."/>
        </authorList>
    </citation>
    <scope>NUCLEOTIDE SEQUENCE</scope>
    <source>
        <strain evidence="5">R05AC</strain>
    </source>
</reference>
<dbReference type="Proteomes" id="UP001224775">
    <property type="component" value="Unassembled WGS sequence"/>
</dbReference>
<feature type="region of interest" description="Disordered" evidence="2">
    <location>
        <begin position="48"/>
        <end position="71"/>
    </location>
</feature>
<evidence type="ECO:0000313" key="5">
    <source>
        <dbReference type="EMBL" id="KAK1748505.1"/>
    </source>
</evidence>
<feature type="region of interest" description="Disordered" evidence="2">
    <location>
        <begin position="244"/>
        <end position="264"/>
    </location>
</feature>
<evidence type="ECO:0000256" key="1">
    <source>
        <dbReference type="SAM" id="Coils"/>
    </source>
</evidence>
<feature type="chain" id="PRO_5042259432" evidence="4">
    <location>
        <begin position="18"/>
        <end position="674"/>
    </location>
</feature>